<accession>A0A835DK41</accession>
<dbReference type="PANTHER" id="PTHR47711">
    <property type="entry name" value="PROTEIN PLASTID TRANSCRIPTIONALLY ACTIVE 16, CHLOROPLASTIC"/>
    <property type="match status" value="1"/>
</dbReference>
<proteinExistence type="predicted"/>
<dbReference type="EMBL" id="JABCRI010000007">
    <property type="protein sequence ID" value="KAF8402964.1"/>
    <property type="molecule type" value="Genomic_DNA"/>
</dbReference>
<dbReference type="OrthoDB" id="1905250at2759"/>
<evidence type="ECO:0000313" key="2">
    <source>
        <dbReference type="Proteomes" id="UP000655225"/>
    </source>
</evidence>
<sequence>MLIDFILDVEVVGVSLAELQGFIKAPSGAFAKVACAVTKLDSASGKIISPQESKRLKAVESTFQEAESIAKAIGNASKVVVTIGPGENGPTTEVTTSDA</sequence>
<keyword evidence="2" id="KW-1185">Reference proteome</keyword>
<protein>
    <submittedName>
        <fullName evidence="1">Uncharacterized protein</fullName>
    </submittedName>
</protein>
<evidence type="ECO:0000313" key="1">
    <source>
        <dbReference type="EMBL" id="KAF8402964.1"/>
    </source>
</evidence>
<gene>
    <name evidence="1" type="ORF">HHK36_011057</name>
</gene>
<comment type="caution">
    <text evidence="1">The sequence shown here is derived from an EMBL/GenBank/DDBJ whole genome shotgun (WGS) entry which is preliminary data.</text>
</comment>
<dbReference type="PANTHER" id="PTHR47711:SF2">
    <property type="entry name" value="PROTEIN PLASTID TRANSCRIPTIONALLY ACTIVE 16, CHLOROPLASTIC"/>
    <property type="match status" value="1"/>
</dbReference>
<dbReference type="AlphaFoldDB" id="A0A835DK41"/>
<reference evidence="1 2" key="1">
    <citation type="submission" date="2020-04" db="EMBL/GenBank/DDBJ databases">
        <title>Plant Genome Project.</title>
        <authorList>
            <person name="Zhang R.-G."/>
        </authorList>
    </citation>
    <scope>NUCLEOTIDE SEQUENCE [LARGE SCALE GENOMIC DNA]</scope>
    <source>
        <strain evidence="1">YNK0</strain>
        <tissue evidence="1">Leaf</tissue>
    </source>
</reference>
<organism evidence="1 2">
    <name type="scientific">Tetracentron sinense</name>
    <name type="common">Spur-leaf</name>
    <dbReference type="NCBI Taxonomy" id="13715"/>
    <lineage>
        <taxon>Eukaryota</taxon>
        <taxon>Viridiplantae</taxon>
        <taxon>Streptophyta</taxon>
        <taxon>Embryophyta</taxon>
        <taxon>Tracheophyta</taxon>
        <taxon>Spermatophyta</taxon>
        <taxon>Magnoliopsida</taxon>
        <taxon>Trochodendrales</taxon>
        <taxon>Trochodendraceae</taxon>
        <taxon>Tetracentron</taxon>
    </lineage>
</organism>
<dbReference type="Proteomes" id="UP000655225">
    <property type="component" value="Unassembled WGS sequence"/>
</dbReference>
<name>A0A835DK41_TETSI</name>